<dbReference type="Proteomes" id="UP000059188">
    <property type="component" value="Unassembled WGS sequence"/>
</dbReference>
<dbReference type="Pfam" id="PF00335">
    <property type="entry name" value="Tetraspanin"/>
    <property type="match status" value="1"/>
</dbReference>
<dbReference type="EMBL" id="LN679137">
    <property type="protein sequence ID" value="CEL59058.1"/>
    <property type="molecule type" value="Genomic_DNA"/>
</dbReference>
<feature type="transmembrane region" description="Helical" evidence="6">
    <location>
        <begin position="139"/>
        <end position="164"/>
    </location>
</feature>
<dbReference type="STRING" id="1108050.A0A0B7FS76"/>
<accession>A0A0B7FS76</accession>
<evidence type="ECO:0000313" key="7">
    <source>
        <dbReference type="EMBL" id="CEL59058.1"/>
    </source>
</evidence>
<sequence length="328" mass="36109">MRAWNVREGLVPAAFDRPPLSFLKRLCFSSDGAHVVTESDDNGIQMWNVVEGTCQPASAVRSNVFNWAAPLLVALSFHPPFIDMSLTRHFCCCLPVRLGVFVLSLLSLIGGGIYAGATWYAYYLSEREDHVSLTKTQKIAFIVSGVVYSILAIAALLGLIGAIGRKRGLVATYSTFMWFHLAAQVAVGAFFIYALFQNNNELVTQCKEQVDRINNAANSTNTGANINADDACKLFTKWGRVGAIVSLVVILLVELYCCFIVSRYVSQLTDEQSFRAVNRNVHVEANAGRSSGYYPHEPINSGSELLNKEGHPNDYPYSQAQHSFGHKA</sequence>
<evidence type="ECO:0000256" key="6">
    <source>
        <dbReference type="SAM" id="Phobius"/>
    </source>
</evidence>
<keyword evidence="2 6" id="KW-0812">Transmembrane</keyword>
<keyword evidence="8" id="KW-1185">Reference proteome</keyword>
<keyword evidence="4 6" id="KW-0472">Membrane</keyword>
<name>A0A0B7FS76_THACB</name>
<evidence type="ECO:0008006" key="9">
    <source>
        <dbReference type="Google" id="ProtNLM"/>
    </source>
</evidence>
<evidence type="ECO:0000256" key="3">
    <source>
        <dbReference type="ARBA" id="ARBA00022989"/>
    </source>
</evidence>
<organism evidence="7 8">
    <name type="scientific">Thanatephorus cucumeris (strain AG1-IB / isolate 7/3/14)</name>
    <name type="common">Lettuce bottom rot fungus</name>
    <name type="synonym">Rhizoctonia solani</name>
    <dbReference type="NCBI Taxonomy" id="1108050"/>
    <lineage>
        <taxon>Eukaryota</taxon>
        <taxon>Fungi</taxon>
        <taxon>Dikarya</taxon>
        <taxon>Basidiomycota</taxon>
        <taxon>Agaricomycotina</taxon>
        <taxon>Agaricomycetes</taxon>
        <taxon>Cantharellales</taxon>
        <taxon>Ceratobasidiaceae</taxon>
        <taxon>Rhizoctonia</taxon>
        <taxon>Rhizoctonia solani AG-1</taxon>
    </lineage>
</organism>
<feature type="transmembrane region" description="Helical" evidence="6">
    <location>
        <begin position="243"/>
        <end position="265"/>
    </location>
</feature>
<dbReference type="InterPro" id="IPR018499">
    <property type="entry name" value="Tetraspanin/Peripherin"/>
</dbReference>
<feature type="transmembrane region" description="Helical" evidence="6">
    <location>
        <begin position="98"/>
        <end position="119"/>
    </location>
</feature>
<feature type="region of interest" description="Disordered" evidence="5">
    <location>
        <begin position="301"/>
        <end position="328"/>
    </location>
</feature>
<evidence type="ECO:0000313" key="8">
    <source>
        <dbReference type="Proteomes" id="UP000059188"/>
    </source>
</evidence>
<evidence type="ECO:0000256" key="4">
    <source>
        <dbReference type="ARBA" id="ARBA00023136"/>
    </source>
</evidence>
<comment type="subcellular location">
    <subcellularLocation>
        <location evidence="1">Membrane</location>
        <topology evidence="1">Multi-pass membrane protein</topology>
    </subcellularLocation>
</comment>
<dbReference type="GO" id="GO:0016020">
    <property type="term" value="C:membrane"/>
    <property type="evidence" value="ECO:0007669"/>
    <property type="project" value="UniProtKB-SubCell"/>
</dbReference>
<dbReference type="AlphaFoldDB" id="A0A0B7FS76"/>
<protein>
    <recommendedName>
        <fullName evidence="9">Tetraspannin domain-containing protein</fullName>
    </recommendedName>
</protein>
<evidence type="ECO:0000256" key="5">
    <source>
        <dbReference type="SAM" id="MobiDB-lite"/>
    </source>
</evidence>
<feature type="transmembrane region" description="Helical" evidence="6">
    <location>
        <begin position="176"/>
        <end position="196"/>
    </location>
</feature>
<keyword evidence="3 6" id="KW-1133">Transmembrane helix</keyword>
<dbReference type="OrthoDB" id="3239304at2759"/>
<reference evidence="7 8" key="1">
    <citation type="submission" date="2014-11" db="EMBL/GenBank/DDBJ databases">
        <authorList>
            <person name="Wibberg Daniel"/>
        </authorList>
    </citation>
    <scope>NUCLEOTIDE SEQUENCE [LARGE SCALE GENOMIC DNA]</scope>
    <source>
        <strain evidence="7">Rhizoctonia solani AG1-IB 7/3/14</strain>
    </source>
</reference>
<evidence type="ECO:0000256" key="1">
    <source>
        <dbReference type="ARBA" id="ARBA00004141"/>
    </source>
</evidence>
<evidence type="ECO:0000256" key="2">
    <source>
        <dbReference type="ARBA" id="ARBA00022692"/>
    </source>
</evidence>
<proteinExistence type="predicted"/>
<gene>
    <name evidence="7" type="ORF">RSOLAG1IB_09045</name>
</gene>